<proteinExistence type="predicted"/>
<gene>
    <name evidence="2" type="primary">yqkK</name>
    <name evidence="2" type="ordered locus">BL05252</name>
</gene>
<dbReference type="STRING" id="279010.BL05252"/>
<evidence type="ECO:0000313" key="3">
    <source>
        <dbReference type="Proteomes" id="UP000000606"/>
    </source>
</evidence>
<evidence type="ECO:0000256" key="1">
    <source>
        <dbReference type="SAM" id="MobiDB-lite"/>
    </source>
</evidence>
<accession>A4VFB8</accession>
<evidence type="ECO:0000313" key="2">
    <source>
        <dbReference type="EMBL" id="ABP97388.1"/>
    </source>
</evidence>
<name>A4VFB8_BACLD</name>
<dbReference type="EMBL" id="CP000002">
    <property type="protein sequence ID" value="ABP97388.1"/>
    <property type="molecule type" value="Genomic_DNA"/>
</dbReference>
<dbReference type="eggNOG" id="ENOG50321WG">
    <property type="taxonomic scope" value="Bacteria"/>
</dbReference>
<dbReference type="HOGENOM" id="CLU_2010691_0_0_9"/>
<feature type="compositionally biased region" description="Basic residues" evidence="1">
    <location>
        <begin position="1"/>
        <end position="12"/>
    </location>
</feature>
<protein>
    <recommendedName>
        <fullName evidence="4">YqkK</fullName>
    </recommendedName>
</protein>
<keyword evidence="3" id="KW-1185">Reference proteome</keyword>
<feature type="region of interest" description="Disordered" evidence="1">
    <location>
        <begin position="1"/>
        <end position="42"/>
    </location>
</feature>
<sequence length="123" mass="14337">MAKSKARKKREHMLRNTGRDAAASRGKAPDFGTHVRKTKSRREELAKLHMKHKRKNPYDLLHEDHKGSFFRRCANKCMCPDIRSNRSKGHRFVKRLQARNRGAPPFFCFSCSCCHNISQAAWL</sequence>
<dbReference type="KEGG" id="bli:BL05252"/>
<organism evidence="2 3">
    <name type="scientific">Bacillus licheniformis (strain ATCC 14580 / DSM 13 / JCM 2505 / CCUG 7422 / NBRC 12200 / NCIMB 9375 / NCTC 10341 / NRRL NRS-1264 / Gibson 46)</name>
    <dbReference type="NCBI Taxonomy" id="279010"/>
    <lineage>
        <taxon>Bacteria</taxon>
        <taxon>Bacillati</taxon>
        <taxon>Bacillota</taxon>
        <taxon>Bacilli</taxon>
        <taxon>Bacillales</taxon>
        <taxon>Bacillaceae</taxon>
        <taxon>Bacillus</taxon>
    </lineage>
</organism>
<dbReference type="Proteomes" id="UP000000606">
    <property type="component" value="Chromosome"/>
</dbReference>
<reference evidence="2 3" key="1">
    <citation type="journal article" date="2004" name="Genome Biol.">
        <title>Complete genome sequence of the industrial bacterium Bacillus licheniformis and comparisons with closely related Bacillus species.</title>
        <authorList>
            <person name="Rey M.W."/>
            <person name="Ramaiya P."/>
            <person name="Nelson B.A."/>
            <person name="Brody-Karpin S.D."/>
            <person name="Zaretsky E.J."/>
            <person name="Tang M."/>
            <person name="Lopez de Leon A."/>
            <person name="Xiang H."/>
            <person name="Gusti V."/>
            <person name="Clausen I.G."/>
            <person name="Olsen P.B."/>
            <person name="Rasmussen M.D."/>
            <person name="Andersen J.T."/>
            <person name="Jorgensen P.L."/>
            <person name="Larsen T.S."/>
            <person name="Sorokin A."/>
            <person name="Bolotin A."/>
            <person name="Lapidus A."/>
            <person name="Galleron N."/>
            <person name="Ehrlich S.D."/>
            <person name="Berka R.M."/>
        </authorList>
    </citation>
    <scope>NUCLEOTIDE SEQUENCE [LARGE SCALE GENOMIC DNA]</scope>
    <source>
        <strain evidence="3">ATCC 14580 / DSM 13 / JCM 2505 / CCUG 7422 / NBRC 12200 / NCIMB 9375 / NCTC 10341 / NRRL NRS-1264 / Gibson 46</strain>
    </source>
</reference>
<evidence type="ECO:0008006" key="4">
    <source>
        <dbReference type="Google" id="ProtNLM"/>
    </source>
</evidence>
<dbReference type="AlphaFoldDB" id="A4VFB8"/>